<feature type="coiled-coil region" evidence="1">
    <location>
        <begin position="151"/>
        <end position="178"/>
    </location>
</feature>
<feature type="chain" id="PRO_5031411262" description="DUF4079 domain-containing protein" evidence="3">
    <location>
        <begin position="16"/>
        <end position="282"/>
    </location>
</feature>
<keyword evidence="1" id="KW-0175">Coiled coil</keyword>
<sequence>MGLNTLVALVSSASALRLGDGVVRKPAPLSSHNFDPLGLGTAPKHLSAEPRMPAAPLLLLAAASAAQPDAALAKGGEFGIFEGRIVSLAHPAMMAVCYAASAFAAYTGFQWRRLREIGAEITELKAKQREPQATLNALMAGAAEGTAPPGTSALRAELAGLQEQIESLSASRKELASAGLRDKHYQVGSVILGLGTSFAIEGPVNTFLRAQKLFPGPHLYAGAGVVVSWAMAASLVPLMSKGKESARIAHIAFNSLALGLFTWQLPTGWEITLKVIKFTKFP</sequence>
<dbReference type="InterPro" id="IPR025067">
    <property type="entry name" value="DUF4079"/>
</dbReference>
<keyword evidence="2" id="KW-0472">Membrane</keyword>
<dbReference type="EMBL" id="HBER01058842">
    <property type="protein sequence ID" value="CAD8554109.1"/>
    <property type="molecule type" value="Transcribed_RNA"/>
</dbReference>
<organism evidence="4">
    <name type="scientific">Calcidiscus leptoporus</name>
    <dbReference type="NCBI Taxonomy" id="127549"/>
    <lineage>
        <taxon>Eukaryota</taxon>
        <taxon>Haptista</taxon>
        <taxon>Haptophyta</taxon>
        <taxon>Prymnesiophyceae</taxon>
        <taxon>Coccolithales</taxon>
        <taxon>Calcidiscaceae</taxon>
        <taxon>Calcidiscus</taxon>
    </lineage>
</organism>
<accession>A0A7S0P6S8</accession>
<evidence type="ECO:0000256" key="2">
    <source>
        <dbReference type="SAM" id="Phobius"/>
    </source>
</evidence>
<proteinExistence type="predicted"/>
<dbReference type="PANTHER" id="PTHR34679">
    <property type="match status" value="1"/>
</dbReference>
<keyword evidence="3" id="KW-0732">Signal</keyword>
<evidence type="ECO:0008006" key="5">
    <source>
        <dbReference type="Google" id="ProtNLM"/>
    </source>
</evidence>
<gene>
    <name evidence="4" type="ORF">CLEP1334_LOCUS29400</name>
</gene>
<dbReference type="Pfam" id="PF13301">
    <property type="entry name" value="DUF4079"/>
    <property type="match status" value="1"/>
</dbReference>
<feature type="transmembrane region" description="Helical" evidence="2">
    <location>
        <begin position="218"/>
        <end position="236"/>
    </location>
</feature>
<protein>
    <recommendedName>
        <fullName evidence="5">DUF4079 domain-containing protein</fullName>
    </recommendedName>
</protein>
<evidence type="ECO:0000313" key="4">
    <source>
        <dbReference type="EMBL" id="CAD8554109.1"/>
    </source>
</evidence>
<dbReference type="PANTHER" id="PTHR34679:SF2">
    <property type="entry name" value="OS02G0122500 PROTEIN"/>
    <property type="match status" value="1"/>
</dbReference>
<feature type="transmembrane region" description="Helical" evidence="2">
    <location>
        <begin position="248"/>
        <end position="265"/>
    </location>
</feature>
<reference evidence="4" key="1">
    <citation type="submission" date="2021-01" db="EMBL/GenBank/DDBJ databases">
        <authorList>
            <person name="Corre E."/>
            <person name="Pelletier E."/>
            <person name="Niang G."/>
            <person name="Scheremetjew M."/>
            <person name="Finn R."/>
            <person name="Kale V."/>
            <person name="Holt S."/>
            <person name="Cochrane G."/>
            <person name="Meng A."/>
            <person name="Brown T."/>
            <person name="Cohen L."/>
        </authorList>
    </citation>
    <scope>NUCLEOTIDE SEQUENCE</scope>
    <source>
        <strain evidence="4">RCC1130</strain>
    </source>
</reference>
<dbReference type="AlphaFoldDB" id="A0A7S0P6S8"/>
<keyword evidence="2" id="KW-1133">Transmembrane helix</keyword>
<keyword evidence="2" id="KW-0812">Transmembrane</keyword>
<evidence type="ECO:0000256" key="3">
    <source>
        <dbReference type="SAM" id="SignalP"/>
    </source>
</evidence>
<feature type="signal peptide" evidence="3">
    <location>
        <begin position="1"/>
        <end position="15"/>
    </location>
</feature>
<name>A0A7S0P6S8_9EUKA</name>
<evidence type="ECO:0000256" key="1">
    <source>
        <dbReference type="SAM" id="Coils"/>
    </source>
</evidence>